<dbReference type="EMBL" id="DS231629">
    <property type="protein sequence ID" value="EDU44040.1"/>
    <property type="molecule type" value="Genomic_DNA"/>
</dbReference>
<evidence type="ECO:0000313" key="2">
    <source>
        <dbReference type="Proteomes" id="UP000001471"/>
    </source>
</evidence>
<accession>B2WLY0</accession>
<organism evidence="1 2">
    <name type="scientific">Pyrenophora tritici-repentis (strain Pt-1C-BFP)</name>
    <name type="common">Wheat tan spot fungus</name>
    <name type="synonym">Drechslera tritici-repentis</name>
    <dbReference type="NCBI Taxonomy" id="426418"/>
    <lineage>
        <taxon>Eukaryota</taxon>
        <taxon>Fungi</taxon>
        <taxon>Dikarya</taxon>
        <taxon>Ascomycota</taxon>
        <taxon>Pezizomycotina</taxon>
        <taxon>Dothideomycetes</taxon>
        <taxon>Pleosporomycetidae</taxon>
        <taxon>Pleosporales</taxon>
        <taxon>Pleosporineae</taxon>
        <taxon>Pleosporaceae</taxon>
        <taxon>Pyrenophora</taxon>
    </lineage>
</organism>
<reference evidence="2" key="1">
    <citation type="journal article" date="2013" name="G3 (Bethesda)">
        <title>Comparative genomics of a plant-pathogenic fungus, Pyrenophora tritici-repentis, reveals transduplication and the impact of repeat elements on pathogenicity and population divergence.</title>
        <authorList>
            <person name="Manning V.A."/>
            <person name="Pandelova I."/>
            <person name="Dhillon B."/>
            <person name="Wilhelm L.J."/>
            <person name="Goodwin S.B."/>
            <person name="Berlin A.M."/>
            <person name="Figueroa M."/>
            <person name="Freitag M."/>
            <person name="Hane J.K."/>
            <person name="Henrissat B."/>
            <person name="Holman W.H."/>
            <person name="Kodira C.D."/>
            <person name="Martin J."/>
            <person name="Oliver R.P."/>
            <person name="Robbertse B."/>
            <person name="Schackwitz W."/>
            <person name="Schwartz D.C."/>
            <person name="Spatafora J.W."/>
            <person name="Turgeon B.G."/>
            <person name="Yandava C."/>
            <person name="Young S."/>
            <person name="Zhou S."/>
            <person name="Zeng Q."/>
            <person name="Grigoriev I.V."/>
            <person name="Ma L.-J."/>
            <person name="Ciuffetti L.M."/>
        </authorList>
    </citation>
    <scope>NUCLEOTIDE SEQUENCE [LARGE SCALE GENOMIC DNA]</scope>
    <source>
        <strain evidence="2">Pt-1C-BFP</strain>
    </source>
</reference>
<evidence type="ECO:0000313" key="1">
    <source>
        <dbReference type="EMBL" id="EDU44040.1"/>
    </source>
</evidence>
<sequence>MSRFGVSPALLLQSQLTFTQTIQPQFNPSILPAPTISHKRSTPEIQFNHNPHTNPPQSRSQIYDEASSLDCCDYSLALLRSLSFGWSDWIWDLSSWLFCGGNGMLLGGWLHLGSYLGRHGSC</sequence>
<gene>
    <name evidence="1" type="ORF">PTRG_10990</name>
</gene>
<name>B2WLY0_PYRTR</name>
<proteinExistence type="predicted"/>
<protein>
    <submittedName>
        <fullName evidence="1">Uncharacterized protein</fullName>
    </submittedName>
</protein>
<dbReference type="Proteomes" id="UP000001471">
    <property type="component" value="Unassembled WGS sequence"/>
</dbReference>
<dbReference type="AlphaFoldDB" id="B2WLY0"/>
<dbReference type="GeneID" id="6349302"/>
<dbReference type="RefSeq" id="XP_001941321.2">
    <property type="nucleotide sequence ID" value="XM_001941286.2"/>
</dbReference>
<dbReference type="KEGG" id="ptrr:6349302"/>
<dbReference type="InParanoid" id="B2WLY0"/>
<dbReference type="HOGENOM" id="CLU_2027917_0_0_1"/>